<dbReference type="OrthoDB" id="9813898at2"/>
<dbReference type="GO" id="GO:0006308">
    <property type="term" value="P:DNA catabolic process"/>
    <property type="evidence" value="ECO:0007669"/>
    <property type="project" value="UniProtKB-UniRule"/>
</dbReference>
<reference evidence="7 8" key="1">
    <citation type="journal article" date="2011" name="Stand. Genomic Sci.">
        <title>Complete genome sequence of the gliding freshwater bacterium Fluviicola taffensis type strain (RW262).</title>
        <authorList>
            <person name="Woyke T."/>
            <person name="Chertkov O."/>
            <person name="Lapidus A."/>
            <person name="Nolan M."/>
            <person name="Lucas S."/>
            <person name="Del Rio T.G."/>
            <person name="Tice H."/>
            <person name="Cheng J.F."/>
            <person name="Tapia R."/>
            <person name="Han C."/>
            <person name="Goodwin L."/>
            <person name="Pitluck S."/>
            <person name="Liolios K."/>
            <person name="Pagani I."/>
            <person name="Ivanova N."/>
            <person name="Huntemann M."/>
            <person name="Mavromatis K."/>
            <person name="Mikhailova N."/>
            <person name="Pati A."/>
            <person name="Chen A."/>
            <person name="Palaniappan K."/>
            <person name="Land M."/>
            <person name="Hauser L."/>
            <person name="Brambilla E.M."/>
            <person name="Rohde M."/>
            <person name="Mwirichia R."/>
            <person name="Sikorski J."/>
            <person name="Tindall B.J."/>
            <person name="Goker M."/>
            <person name="Bristow J."/>
            <person name="Eisen J.A."/>
            <person name="Markowitz V."/>
            <person name="Hugenholtz P."/>
            <person name="Klenk H.P."/>
            <person name="Kyrpides N.C."/>
        </authorList>
    </citation>
    <scope>NUCLEOTIDE SEQUENCE [LARGE SCALE GENOMIC DNA]</scope>
    <source>
        <strain evidence="8">DSM 16823 / RW262 / RW262</strain>
    </source>
</reference>
<dbReference type="RefSeq" id="WP_013686286.1">
    <property type="nucleotide sequence ID" value="NC_015321.1"/>
</dbReference>
<dbReference type="HOGENOM" id="CLU_145918_4_1_10"/>
<organism evidence="7 8">
    <name type="scientific">Fluviicola taffensis (strain DSM 16823 / NCIMB 13979 / RW262)</name>
    <dbReference type="NCBI Taxonomy" id="755732"/>
    <lineage>
        <taxon>Bacteria</taxon>
        <taxon>Pseudomonadati</taxon>
        <taxon>Bacteroidota</taxon>
        <taxon>Flavobacteriia</taxon>
        <taxon>Flavobacteriales</taxon>
        <taxon>Crocinitomicaceae</taxon>
        <taxon>Fluviicola</taxon>
    </lineage>
</organism>
<dbReference type="AlphaFoldDB" id="F2IF41"/>
<gene>
    <name evidence="7" type="ordered locus">Fluta_1522</name>
</gene>
<evidence type="ECO:0000256" key="2">
    <source>
        <dbReference type="ARBA" id="ARBA00022490"/>
    </source>
</evidence>
<keyword evidence="8" id="KW-1185">Reference proteome</keyword>
<dbReference type="GO" id="GO:0009318">
    <property type="term" value="C:exodeoxyribonuclease VII complex"/>
    <property type="evidence" value="ECO:0007669"/>
    <property type="project" value="UniProtKB-UniRule"/>
</dbReference>
<reference evidence="8" key="2">
    <citation type="submission" date="2011-02" db="EMBL/GenBank/DDBJ databases">
        <title>The complete genome of Fluviicola taffensis DSM 16823.</title>
        <authorList>
            <consortium name="US DOE Joint Genome Institute (JGI-PGF)"/>
            <person name="Lucas S."/>
            <person name="Copeland A."/>
            <person name="Lapidus A."/>
            <person name="Bruce D."/>
            <person name="Goodwin L."/>
            <person name="Pitluck S."/>
            <person name="Kyrpides N."/>
            <person name="Mavromatis K."/>
            <person name="Ivanova N."/>
            <person name="Mikhailova N."/>
            <person name="Pagani I."/>
            <person name="Chertkov O."/>
            <person name="Detter J.C."/>
            <person name="Han C."/>
            <person name="Tapia R."/>
            <person name="Land M."/>
            <person name="Hauser L."/>
            <person name="Markowitz V."/>
            <person name="Cheng J.-F."/>
            <person name="Hugenholtz P."/>
            <person name="Woyke T."/>
            <person name="Wu D."/>
            <person name="Tindall B."/>
            <person name="Pomrenke H.G."/>
            <person name="Brambilla E."/>
            <person name="Klenk H.-P."/>
            <person name="Eisen J.A."/>
        </authorList>
    </citation>
    <scope>NUCLEOTIDE SEQUENCE [LARGE SCALE GENOMIC DNA]</scope>
    <source>
        <strain evidence="8">DSM 16823 / RW262 / RW262</strain>
    </source>
</reference>
<keyword evidence="3" id="KW-0540">Nuclease</keyword>
<dbReference type="Proteomes" id="UP000007463">
    <property type="component" value="Chromosome"/>
</dbReference>
<dbReference type="GO" id="GO:0008855">
    <property type="term" value="F:exodeoxyribonuclease VII activity"/>
    <property type="evidence" value="ECO:0007669"/>
    <property type="project" value="UniProtKB-UniRule"/>
</dbReference>
<dbReference type="NCBIfam" id="TIGR01280">
    <property type="entry name" value="xseB"/>
    <property type="match status" value="1"/>
</dbReference>
<dbReference type="Pfam" id="PF02609">
    <property type="entry name" value="Exonuc_VII_S"/>
    <property type="match status" value="1"/>
</dbReference>
<keyword evidence="4" id="KW-0378">Hydrolase</keyword>
<proteinExistence type="inferred from homology"/>
<evidence type="ECO:0000313" key="8">
    <source>
        <dbReference type="Proteomes" id="UP000007463"/>
    </source>
</evidence>
<accession>F2IF41</accession>
<dbReference type="STRING" id="755732.Fluta_1522"/>
<sequence length="68" mass="7707">MKEEALTYEKAYEELQQIIADIESGEISVDLLSEKVKRAAALIQICKNKLTSTENDVHQILNDLKSDQ</sequence>
<dbReference type="InterPro" id="IPR037004">
    <property type="entry name" value="Exonuc_VII_ssu_sf"/>
</dbReference>
<evidence type="ECO:0000256" key="3">
    <source>
        <dbReference type="ARBA" id="ARBA00022722"/>
    </source>
</evidence>
<dbReference type="Gene3D" id="1.10.287.1040">
    <property type="entry name" value="Exonuclease VII, small subunit"/>
    <property type="match status" value="1"/>
</dbReference>
<dbReference type="eggNOG" id="COG1722">
    <property type="taxonomic scope" value="Bacteria"/>
</dbReference>
<evidence type="ECO:0000256" key="1">
    <source>
        <dbReference type="ARBA" id="ARBA00009998"/>
    </source>
</evidence>
<dbReference type="InterPro" id="IPR003761">
    <property type="entry name" value="Exonuc_VII_S"/>
</dbReference>
<evidence type="ECO:0000256" key="6">
    <source>
        <dbReference type="NCBIfam" id="TIGR01280"/>
    </source>
</evidence>
<dbReference type="EMBL" id="CP002542">
    <property type="protein sequence ID" value="AEA43515.1"/>
    <property type="molecule type" value="Genomic_DNA"/>
</dbReference>
<name>F2IF41_FLUTR</name>
<evidence type="ECO:0000256" key="4">
    <source>
        <dbReference type="ARBA" id="ARBA00022801"/>
    </source>
</evidence>
<keyword evidence="2" id="KW-0963">Cytoplasm</keyword>
<dbReference type="EC" id="3.1.11.6" evidence="6"/>
<comment type="similarity">
    <text evidence="1">Belongs to the XseB family.</text>
</comment>
<dbReference type="KEGG" id="fte:Fluta_1522"/>
<dbReference type="SUPFAM" id="SSF116842">
    <property type="entry name" value="XseB-like"/>
    <property type="match status" value="1"/>
</dbReference>
<evidence type="ECO:0000256" key="5">
    <source>
        <dbReference type="ARBA" id="ARBA00022839"/>
    </source>
</evidence>
<keyword evidence="5 7" id="KW-0269">Exonuclease</keyword>
<protein>
    <recommendedName>
        <fullName evidence="6">Exodeoxyribonuclease VII small subunit</fullName>
        <ecNumber evidence="6">3.1.11.6</ecNumber>
    </recommendedName>
</protein>
<evidence type="ECO:0000313" key="7">
    <source>
        <dbReference type="EMBL" id="AEA43515.1"/>
    </source>
</evidence>